<proteinExistence type="predicted"/>
<dbReference type="Proteomes" id="UP000232791">
    <property type="component" value="Segment"/>
</dbReference>
<protein>
    <submittedName>
        <fullName evidence="1">Clas30</fullName>
    </submittedName>
</protein>
<evidence type="ECO:0000313" key="1">
    <source>
        <dbReference type="EMBL" id="AKS25373.1"/>
    </source>
</evidence>
<reference evidence="1 2" key="1">
    <citation type="journal article" date="2015" name="PLoS ONE">
        <title>The Complete Genome of a New Betabaculovirus from Clostera anastomosis.</title>
        <authorList>
            <person name="Yin F."/>
            <person name="Zhu Z."/>
            <person name="Liu X."/>
            <person name="Hou D."/>
            <person name="Wang J."/>
            <person name="Zhang L."/>
            <person name="Wang M."/>
            <person name="Kou Z."/>
            <person name="Wang H."/>
            <person name="Deng F."/>
            <person name="Hu Z."/>
        </authorList>
    </citation>
    <scope>NUCLEOTIDE SEQUENCE [LARGE SCALE GENOMIC DNA]</scope>
    <source>
        <strain evidence="1 2">ClasGV-B</strain>
    </source>
</reference>
<accession>A0A0K0WSH9</accession>
<sequence>MNAVFEKKNIFLQLVKQMSPEDLKLLKPHVDIMHKLIDLYCLTHKGIYLSLLDTHLKKCNSAITYRLIENNYKKYSSMCKLYCILENKK</sequence>
<name>A0A0K0WSH9_9BBAC</name>
<organism evidence="1 2">
    <name type="scientific">Clostera anastomosis granulovirus B</name>
    <dbReference type="NCBI Taxonomy" id="1986290"/>
    <lineage>
        <taxon>Viruses</taxon>
        <taxon>Viruses incertae sedis</taxon>
        <taxon>Naldaviricetes</taxon>
        <taxon>Lefavirales</taxon>
        <taxon>Baculoviridae</taxon>
        <taxon>Betabaculovirus</taxon>
        <taxon>Betabaculovirus alterclanastomosis</taxon>
    </lineage>
</organism>
<gene>
    <name evidence="1" type="ORF">clas30</name>
</gene>
<dbReference type="OrthoDB" id="28503at10239"/>
<evidence type="ECO:0000313" key="2">
    <source>
        <dbReference type="Proteomes" id="UP000232791"/>
    </source>
</evidence>
<keyword evidence="2" id="KW-1185">Reference proteome</keyword>
<dbReference type="EMBL" id="KR091910">
    <property type="protein sequence ID" value="AKS25373.1"/>
    <property type="molecule type" value="Genomic_DNA"/>
</dbReference>